<dbReference type="KEGG" id="pspc:Strain318_001717"/>
<dbReference type="AlphaFoldDB" id="A0AA49JUT9"/>
<dbReference type="RefSeq" id="WP_367885304.1">
    <property type="nucleotide sequence ID" value="NZ_CP130612.1"/>
</dbReference>
<dbReference type="Proteomes" id="UP001229955">
    <property type="component" value="Chromosome"/>
</dbReference>
<reference evidence="1" key="1">
    <citation type="submission" date="2023-07" db="EMBL/GenBank/DDBJ databases">
        <authorList>
            <person name="Haufschild T."/>
            <person name="Kallscheuer N."/>
            <person name="Hammer J."/>
            <person name="Kohn T."/>
            <person name="Kabuu M."/>
            <person name="Jogler M."/>
            <person name="Wohfarth N."/>
            <person name="Heuer A."/>
            <person name="Rohde M."/>
            <person name="van Teeseling M.C.F."/>
            <person name="Jogler C."/>
        </authorList>
    </citation>
    <scope>NUCLEOTIDE SEQUENCE</scope>
    <source>
        <strain evidence="1">Strain 138</strain>
        <strain evidence="2">Strain 318</strain>
    </source>
</reference>
<evidence type="ECO:0000313" key="2">
    <source>
        <dbReference type="EMBL" id="WKW15334.1"/>
    </source>
</evidence>
<sequence length="147" mass="16070">MSALAARLQGELNVARKAQDKERVLLLGTVLADIRNHEIAIKRLPTDDDVVEVIRKAIKRRRESVEMFEKGGRAEQAATERREAEALEAYLPAAPTDDEVRAAVRAAIVGGAKQMGAVMGKVMPAFKGRLDGNVLNRIVREELGTSP</sequence>
<dbReference type="PANTHER" id="PTHR28055">
    <property type="entry name" value="ALTERED INHERITANCE OF MITOCHONDRIA PROTEIN 41, MITOCHONDRIAL"/>
    <property type="match status" value="1"/>
</dbReference>
<dbReference type="InterPro" id="IPR019004">
    <property type="entry name" value="YqeY/Aim41"/>
</dbReference>
<dbReference type="InterPro" id="IPR023168">
    <property type="entry name" value="GatB_Yqey_C_2"/>
</dbReference>
<gene>
    <name evidence="1" type="ORF">Strain138_001718</name>
    <name evidence="2" type="ORF">Strain318_001717</name>
</gene>
<dbReference type="SUPFAM" id="SSF89095">
    <property type="entry name" value="GatB/YqeY motif"/>
    <property type="match status" value="1"/>
</dbReference>
<name>A0AA49JUT9_9BACT</name>
<dbReference type="GO" id="GO:0016884">
    <property type="term" value="F:carbon-nitrogen ligase activity, with glutamine as amido-N-donor"/>
    <property type="evidence" value="ECO:0007669"/>
    <property type="project" value="InterPro"/>
</dbReference>
<accession>A0AA49K0Q1</accession>
<dbReference type="EMBL" id="CP130612">
    <property type="protein sequence ID" value="WKW12427.1"/>
    <property type="molecule type" value="Genomic_DNA"/>
</dbReference>
<dbReference type="Gene3D" id="1.10.10.410">
    <property type="match status" value="1"/>
</dbReference>
<dbReference type="InterPro" id="IPR003789">
    <property type="entry name" value="Asn/Gln_tRNA_amidoTrase-B-like"/>
</dbReference>
<evidence type="ECO:0000313" key="3">
    <source>
        <dbReference type="Proteomes" id="UP001229955"/>
    </source>
</evidence>
<proteinExistence type="predicted"/>
<evidence type="ECO:0000313" key="1">
    <source>
        <dbReference type="EMBL" id="WKW12427.1"/>
    </source>
</evidence>
<protein>
    <submittedName>
        <fullName evidence="1">GatB/YqeY domain-containing protein</fullName>
    </submittedName>
</protein>
<organism evidence="1">
    <name type="scientific">Pseudogemmatithrix spongiicola</name>
    <dbReference type="NCBI Taxonomy" id="3062599"/>
    <lineage>
        <taxon>Bacteria</taxon>
        <taxon>Pseudomonadati</taxon>
        <taxon>Gemmatimonadota</taxon>
        <taxon>Gemmatimonadia</taxon>
        <taxon>Gemmatimonadales</taxon>
        <taxon>Gemmatimonadaceae</taxon>
        <taxon>Pseudogemmatithrix</taxon>
    </lineage>
</organism>
<dbReference type="Gene3D" id="1.10.1510.10">
    <property type="entry name" value="Uncharacterised protein YqeY/AIM41 PF09424, N-terminal domain"/>
    <property type="match status" value="1"/>
</dbReference>
<dbReference type="EMBL" id="CP130613">
    <property type="protein sequence ID" value="WKW15334.1"/>
    <property type="molecule type" value="Genomic_DNA"/>
</dbReference>
<keyword evidence="3" id="KW-1185">Reference proteome</keyword>
<accession>A0AA49JUT9</accession>
<dbReference type="Pfam" id="PF09424">
    <property type="entry name" value="YqeY"/>
    <property type="match status" value="1"/>
</dbReference>
<dbReference type="InterPro" id="IPR042184">
    <property type="entry name" value="YqeY/Aim41_N"/>
</dbReference>
<dbReference type="PANTHER" id="PTHR28055:SF1">
    <property type="entry name" value="ALTERED INHERITANCE OF MITOCHONDRIA PROTEIN 41, MITOCHONDRIAL"/>
    <property type="match status" value="1"/>
</dbReference>